<dbReference type="RefSeq" id="WP_102769134.1">
    <property type="nucleotide sequence ID" value="NZ_POSP01000003.1"/>
</dbReference>
<evidence type="ECO:0000313" key="2">
    <source>
        <dbReference type="EMBL" id="PND39214.1"/>
    </source>
</evidence>
<dbReference type="AlphaFoldDB" id="A0A2N8L0I1"/>
<gene>
    <name evidence="2" type="ORF">C1O66_17905</name>
</gene>
<dbReference type="EMBL" id="POSP01000003">
    <property type="protein sequence ID" value="PND39214.1"/>
    <property type="molecule type" value="Genomic_DNA"/>
</dbReference>
<feature type="domain" description="Putative DNA-binding" evidence="1">
    <location>
        <begin position="8"/>
        <end position="98"/>
    </location>
</feature>
<sequence length="293" mass="32290">MSVSLLAQQQRELQALVCSPQALPTAGLLREPEAERGLSVYQQAYRARLISALRDNHEVLHRALGDAEFEALALAYLRAQPPRHASLRWWGDGLADFMASLPVAGEGSNEADMRQQKQQQGQVLPHAALVDLARMDWALRMAFDAAESEALAAEDLRAVQPEAWPALRLRLRPGVQLLSLNWAVGPAWRRLRREAQDLPAPEAGAEAEPLAPPGFGPHTCLVWRPLQETRWRTLAPLEGRLLQGLRSGCSFSDLCELAAEQLRDVEGADPAGVVVGCLQGWLQERLLLPLARP</sequence>
<protein>
    <recommendedName>
        <fullName evidence="1">Putative DNA-binding domain-containing protein</fullName>
    </recommendedName>
</protein>
<proteinExistence type="predicted"/>
<keyword evidence="3" id="KW-1185">Reference proteome</keyword>
<organism evidence="2 3">
    <name type="scientific">Kinneretia aquatilis</name>
    <dbReference type="NCBI Taxonomy" id="2070761"/>
    <lineage>
        <taxon>Bacteria</taxon>
        <taxon>Pseudomonadati</taxon>
        <taxon>Pseudomonadota</taxon>
        <taxon>Betaproteobacteria</taxon>
        <taxon>Burkholderiales</taxon>
        <taxon>Sphaerotilaceae</taxon>
        <taxon>Roseateles</taxon>
    </lineage>
</organism>
<dbReference type="Proteomes" id="UP000235916">
    <property type="component" value="Unassembled WGS sequence"/>
</dbReference>
<accession>A0A2N8L0I1</accession>
<comment type="caution">
    <text evidence="2">The sequence shown here is derived from an EMBL/GenBank/DDBJ whole genome shotgun (WGS) entry which is preliminary data.</text>
</comment>
<evidence type="ECO:0000259" key="1">
    <source>
        <dbReference type="Pfam" id="PF09836"/>
    </source>
</evidence>
<evidence type="ECO:0000313" key="3">
    <source>
        <dbReference type="Proteomes" id="UP000235916"/>
    </source>
</evidence>
<dbReference type="InterPro" id="IPR018640">
    <property type="entry name" value="DUF2063"/>
</dbReference>
<dbReference type="OrthoDB" id="343356at2"/>
<reference evidence="2 3" key="1">
    <citation type="submission" date="2018-01" db="EMBL/GenBank/DDBJ databases">
        <title>Draft genome sequence of Paucibacter aquatile CR182 isolated from freshwater of the Nakdong River.</title>
        <authorList>
            <person name="Choi A."/>
            <person name="Chung E.J."/>
        </authorList>
    </citation>
    <scope>NUCLEOTIDE SEQUENCE [LARGE SCALE GENOMIC DNA]</scope>
    <source>
        <strain evidence="2 3">CR182</strain>
    </source>
</reference>
<name>A0A2N8L0I1_9BURK</name>
<dbReference type="Pfam" id="PF09836">
    <property type="entry name" value="DUF2063"/>
    <property type="match status" value="1"/>
</dbReference>